<evidence type="ECO:0000313" key="1">
    <source>
        <dbReference type="EMBL" id="MEF3366130.1"/>
    </source>
</evidence>
<gene>
    <name evidence="1" type="ORF">V3H18_06220</name>
</gene>
<dbReference type="EMBL" id="JAZHYN010000013">
    <property type="protein sequence ID" value="MEF3366130.1"/>
    <property type="molecule type" value="Genomic_DNA"/>
</dbReference>
<reference evidence="1 2" key="1">
    <citation type="submission" date="2024-02" db="EMBL/GenBank/DDBJ databases">
        <authorList>
            <person name="Grouzdev D."/>
        </authorList>
    </citation>
    <scope>NUCLEOTIDE SEQUENCE [LARGE SCALE GENOMIC DNA]</scope>
    <source>
        <strain evidence="1 2">9N</strain>
    </source>
</reference>
<sequence>MARRTIALIPEKAIRDARSGRLGMGLRQFTWQVDSYFAQDLASPVSQFCFQVRQPGFFHGWLSNSPDRLRIGTQLSVCGTGRVPGGQPCMEPPSSPRAGRCGRLLSTQNFWEMKQLTAPPSRHVDWAGW</sequence>
<comment type="caution">
    <text evidence="1">The sequence shown here is derived from an EMBL/GenBank/DDBJ whole genome shotgun (WGS) entry which is preliminary data.</text>
</comment>
<dbReference type="Proteomes" id="UP001350748">
    <property type="component" value="Unassembled WGS sequence"/>
</dbReference>
<name>A0ABU7XGA9_9HYPH</name>
<protein>
    <submittedName>
        <fullName evidence="1">Uncharacterized protein</fullName>
    </submittedName>
</protein>
<dbReference type="RefSeq" id="WP_332081106.1">
    <property type="nucleotide sequence ID" value="NZ_JAZHYN010000013.1"/>
</dbReference>
<accession>A0ABU7XGA9</accession>
<proteinExistence type="predicted"/>
<organism evidence="1 2">
    <name type="scientific">Methylocystis borbori</name>
    <dbReference type="NCBI Taxonomy" id="3118750"/>
    <lineage>
        <taxon>Bacteria</taxon>
        <taxon>Pseudomonadati</taxon>
        <taxon>Pseudomonadota</taxon>
        <taxon>Alphaproteobacteria</taxon>
        <taxon>Hyphomicrobiales</taxon>
        <taxon>Methylocystaceae</taxon>
        <taxon>Methylocystis</taxon>
    </lineage>
</organism>
<keyword evidence="2" id="KW-1185">Reference proteome</keyword>
<evidence type="ECO:0000313" key="2">
    <source>
        <dbReference type="Proteomes" id="UP001350748"/>
    </source>
</evidence>